<sequence>MVPITVTSTIDHTEVPSDTAASSSALTWPVMATSATPMPTVASWPTSIGQDRRHKVEISVRTGEAVLDGEVVLVMSVL</sequence>
<evidence type="ECO:0000313" key="1">
    <source>
        <dbReference type="EMBL" id="BDT58070.1"/>
    </source>
</evidence>
<name>A0ABN6TAA5_9BURK</name>
<keyword evidence="2" id="KW-1185">Reference proteome</keyword>
<dbReference type="Proteomes" id="UP001163336">
    <property type="component" value="Chromosome"/>
</dbReference>
<accession>A0ABN6TAA5</accession>
<evidence type="ECO:0000313" key="2">
    <source>
        <dbReference type="Proteomes" id="UP001163336"/>
    </source>
</evidence>
<protein>
    <submittedName>
        <fullName evidence="1">Uncharacterized protein</fullName>
    </submittedName>
</protein>
<proteinExistence type="predicted"/>
<reference evidence="1" key="1">
    <citation type="submission" date="2022-11" db="EMBL/GenBank/DDBJ databases">
        <title>Isolation and characterization of PLA-degrading bacterium Massilia sp. from Antarctic soil.</title>
        <authorList>
            <person name="Sato K."/>
            <person name="Gomez-Fuentes C."/>
            <person name="Ahmad S.A."/>
            <person name="Zulkharnain A."/>
        </authorList>
    </citation>
    <scope>NUCLEOTIDE SEQUENCE</scope>
    <source>
        <strain evidence="1">N-3</strain>
    </source>
</reference>
<dbReference type="EMBL" id="AP026966">
    <property type="protein sequence ID" value="BDT58070.1"/>
    <property type="molecule type" value="Genomic_DNA"/>
</dbReference>
<organism evidence="1 2">
    <name type="scientific">Massilia varians</name>
    <dbReference type="NCBI Taxonomy" id="457921"/>
    <lineage>
        <taxon>Bacteria</taxon>
        <taxon>Pseudomonadati</taxon>
        <taxon>Pseudomonadota</taxon>
        <taxon>Betaproteobacteria</taxon>
        <taxon>Burkholderiales</taxon>
        <taxon>Oxalobacteraceae</taxon>
        <taxon>Telluria group</taxon>
        <taxon>Massilia</taxon>
    </lineage>
</organism>
<gene>
    <name evidence="1" type="ORF">MasN3_15640</name>
</gene>